<protein>
    <submittedName>
        <fullName evidence="1">Uncharacterized protein</fullName>
    </submittedName>
</protein>
<comment type="caution">
    <text evidence="1">The sequence shown here is derived from an EMBL/GenBank/DDBJ whole genome shotgun (WGS) entry which is preliminary data.</text>
</comment>
<proteinExistence type="predicted"/>
<dbReference type="EMBL" id="JBEFKJ010000043">
    <property type="protein sequence ID" value="KAL2037179.1"/>
    <property type="molecule type" value="Genomic_DNA"/>
</dbReference>
<evidence type="ECO:0000313" key="2">
    <source>
        <dbReference type="Proteomes" id="UP001590950"/>
    </source>
</evidence>
<organism evidence="1 2">
    <name type="scientific">Stereocaulon virgatum</name>
    <dbReference type="NCBI Taxonomy" id="373712"/>
    <lineage>
        <taxon>Eukaryota</taxon>
        <taxon>Fungi</taxon>
        <taxon>Dikarya</taxon>
        <taxon>Ascomycota</taxon>
        <taxon>Pezizomycotina</taxon>
        <taxon>Lecanoromycetes</taxon>
        <taxon>OSLEUM clade</taxon>
        <taxon>Lecanoromycetidae</taxon>
        <taxon>Lecanorales</taxon>
        <taxon>Lecanorineae</taxon>
        <taxon>Stereocaulaceae</taxon>
        <taxon>Stereocaulon</taxon>
    </lineage>
</organism>
<name>A0ABR3ZVI2_9LECA</name>
<reference evidence="1 2" key="1">
    <citation type="submission" date="2024-09" db="EMBL/GenBank/DDBJ databases">
        <title>Rethinking Asexuality: The Enigmatic Case of Functional Sexual Genes in Lepraria (Stereocaulaceae).</title>
        <authorList>
            <person name="Doellman M."/>
            <person name="Sun Y."/>
            <person name="Barcenas-Pena A."/>
            <person name="Lumbsch H.T."/>
            <person name="Grewe F."/>
        </authorList>
    </citation>
    <scope>NUCLEOTIDE SEQUENCE [LARGE SCALE GENOMIC DNA]</scope>
    <source>
        <strain evidence="1 2">Mercado 3170</strain>
    </source>
</reference>
<gene>
    <name evidence="1" type="ORF">N7G274_010042</name>
</gene>
<dbReference type="Proteomes" id="UP001590950">
    <property type="component" value="Unassembled WGS sequence"/>
</dbReference>
<accession>A0ABR3ZVI2</accession>
<keyword evidence="2" id="KW-1185">Reference proteome</keyword>
<sequence>MPKLRAGVQLTWLFDPHSVVDRLWTTSTPKDCQPPQCWAKGSTPPRWQTSSMTVPRLKDLMAEDDRDDTSSDSSFDDLQDQCQRLPPEICGMIMDIILEDTFGPRTVHPYRDRTVANVFLALNRDLYRRQYERYWSSNTWVVGKGSVNKTMLFMSEKPYDITTTEYSRHKPNKAALNIRHVELCFSKEDAQGPETWLQLLELTQDDTPTRISDRHSMLQGFQTQCEHFKSVALRTWRDKFERIAVLDLRHLTLDLTEAYAPNGEFLGIEAVQGLIPFAHGIPAEFSILARTAALVDQIRDIFNAKNS</sequence>
<evidence type="ECO:0000313" key="1">
    <source>
        <dbReference type="EMBL" id="KAL2037179.1"/>
    </source>
</evidence>